<reference evidence="2 3" key="1">
    <citation type="submission" date="2018-03" db="EMBL/GenBank/DDBJ databases">
        <title>Genome assembly of novel Miniimonas species PCH200.</title>
        <authorList>
            <person name="Thakur V."/>
            <person name="Kumar V."/>
            <person name="Singh D."/>
        </authorList>
    </citation>
    <scope>NUCLEOTIDE SEQUENCE [LARGE SCALE GENOMIC DNA]</scope>
    <source>
        <strain evidence="2 3">PCH200</strain>
    </source>
</reference>
<proteinExistence type="predicted"/>
<keyword evidence="3" id="KW-1185">Reference proteome</keyword>
<sequence>MARVPGRGRRHLHHPAGRRGGRGGRVRRRGGRRARGRRLGPRHGGEALYVVQGSQAHLVPDTASSAGVVRALDFTPDDVVPARADWLALFGTGAEMTPFAVEGAGGVPEGALGQIAGVTTGSVVVNADTGQPYVALADGRLARLSPLADAVYATRENAAERIVVPADALSQVEDATDGIPIPESWPTAIGEPVSPDLAPCAELDVEAFAAVLVPGQAPDASGRVTVSPGTGALALFTASPSSPEGPVRFIDENGLAYAIEGGPSGPREDALLRLFPTGGADQVVPIRVPYAWGDLVPSGPTLSIDRAAMSQTEVPVADGGEEATP</sequence>
<organism evidence="2 3">
    <name type="scientific">Serinibacter arcticus</name>
    <dbReference type="NCBI Taxonomy" id="1655435"/>
    <lineage>
        <taxon>Bacteria</taxon>
        <taxon>Bacillati</taxon>
        <taxon>Actinomycetota</taxon>
        <taxon>Actinomycetes</taxon>
        <taxon>Micrococcales</taxon>
        <taxon>Beutenbergiaceae</taxon>
        <taxon>Serinibacter</taxon>
    </lineage>
</organism>
<dbReference type="EMBL" id="PYHR01000002">
    <property type="protein sequence ID" value="PWD52440.1"/>
    <property type="molecule type" value="Genomic_DNA"/>
</dbReference>
<feature type="region of interest" description="Disordered" evidence="1">
    <location>
        <begin position="1"/>
        <end position="45"/>
    </location>
</feature>
<evidence type="ECO:0000313" key="2">
    <source>
        <dbReference type="EMBL" id="PWD52440.1"/>
    </source>
</evidence>
<accession>A0A2U1ZZR2</accession>
<dbReference type="InterPro" id="IPR007795">
    <property type="entry name" value="T7SS_EccB"/>
</dbReference>
<dbReference type="AlphaFoldDB" id="A0A2U1ZZR2"/>
<dbReference type="Proteomes" id="UP000245166">
    <property type="component" value="Unassembled WGS sequence"/>
</dbReference>
<evidence type="ECO:0000313" key="3">
    <source>
        <dbReference type="Proteomes" id="UP000245166"/>
    </source>
</evidence>
<protein>
    <recommendedName>
        <fullName evidence="4">Type VII secretion protein EccB</fullName>
    </recommendedName>
</protein>
<evidence type="ECO:0000256" key="1">
    <source>
        <dbReference type="SAM" id="MobiDB-lite"/>
    </source>
</evidence>
<name>A0A2U1ZZR2_9MICO</name>
<dbReference type="Pfam" id="PF05108">
    <property type="entry name" value="T7SS_ESX1_EccB"/>
    <property type="match status" value="1"/>
</dbReference>
<gene>
    <name evidence="2" type="ORF">C8046_07525</name>
</gene>
<comment type="caution">
    <text evidence="2">The sequence shown here is derived from an EMBL/GenBank/DDBJ whole genome shotgun (WGS) entry which is preliminary data.</text>
</comment>
<evidence type="ECO:0008006" key="4">
    <source>
        <dbReference type="Google" id="ProtNLM"/>
    </source>
</evidence>
<feature type="compositionally biased region" description="Basic residues" evidence="1">
    <location>
        <begin position="1"/>
        <end position="41"/>
    </location>
</feature>